<sequence>MKLLGLISVILFSVLIAQHAVDGRKHGHHKRGKERVRSEAVEKIAAKVTPHTVQKATVADVGPVAQADNKTTAEKKDEGVLIADEKEKPDEHPVHKHRRGHNKGHGGLHGRKDADGKRNQHAHHNKHGRFHKRHHGNGGRHHDDAKINEENSSREMLKLNSSLANKKRLQRFIKAFMKRVQHHPKKQNRKQHDRDEKKP</sequence>
<dbReference type="Proteomes" id="UP001163046">
    <property type="component" value="Unassembled WGS sequence"/>
</dbReference>
<organism evidence="3 4">
    <name type="scientific">Desmophyllum pertusum</name>
    <dbReference type="NCBI Taxonomy" id="174260"/>
    <lineage>
        <taxon>Eukaryota</taxon>
        <taxon>Metazoa</taxon>
        <taxon>Cnidaria</taxon>
        <taxon>Anthozoa</taxon>
        <taxon>Hexacorallia</taxon>
        <taxon>Scleractinia</taxon>
        <taxon>Caryophylliina</taxon>
        <taxon>Caryophylliidae</taxon>
        <taxon>Desmophyllum</taxon>
    </lineage>
</organism>
<evidence type="ECO:0000256" key="1">
    <source>
        <dbReference type="SAM" id="MobiDB-lite"/>
    </source>
</evidence>
<evidence type="ECO:0000256" key="2">
    <source>
        <dbReference type="SAM" id="SignalP"/>
    </source>
</evidence>
<feature type="region of interest" description="Disordered" evidence="1">
    <location>
        <begin position="170"/>
        <end position="199"/>
    </location>
</feature>
<proteinExistence type="predicted"/>
<accession>A0A9X0CZX3</accession>
<comment type="caution">
    <text evidence="3">The sequence shown here is derived from an EMBL/GenBank/DDBJ whole genome shotgun (WGS) entry which is preliminary data.</text>
</comment>
<protein>
    <submittedName>
        <fullName evidence="3">Uncharacterized protein</fullName>
    </submittedName>
</protein>
<name>A0A9X0CZX3_9CNID</name>
<feature type="region of interest" description="Disordered" evidence="1">
    <location>
        <begin position="67"/>
        <end position="145"/>
    </location>
</feature>
<evidence type="ECO:0000313" key="4">
    <source>
        <dbReference type="Proteomes" id="UP001163046"/>
    </source>
</evidence>
<feature type="compositionally biased region" description="Basic and acidic residues" evidence="1">
    <location>
        <begin position="190"/>
        <end position="199"/>
    </location>
</feature>
<reference evidence="3" key="1">
    <citation type="submission" date="2023-01" db="EMBL/GenBank/DDBJ databases">
        <title>Genome assembly of the deep-sea coral Lophelia pertusa.</title>
        <authorList>
            <person name="Herrera S."/>
            <person name="Cordes E."/>
        </authorList>
    </citation>
    <scope>NUCLEOTIDE SEQUENCE</scope>
    <source>
        <strain evidence="3">USNM1676648</strain>
        <tissue evidence="3">Polyp</tissue>
    </source>
</reference>
<evidence type="ECO:0000313" key="3">
    <source>
        <dbReference type="EMBL" id="KAJ7379679.1"/>
    </source>
</evidence>
<dbReference type="AlphaFoldDB" id="A0A9X0CZX3"/>
<feature type="signal peptide" evidence="2">
    <location>
        <begin position="1"/>
        <end position="23"/>
    </location>
</feature>
<dbReference type="EMBL" id="MU826356">
    <property type="protein sequence ID" value="KAJ7379679.1"/>
    <property type="molecule type" value="Genomic_DNA"/>
</dbReference>
<feature type="compositionally biased region" description="Basic residues" evidence="1">
    <location>
        <begin position="119"/>
        <end position="139"/>
    </location>
</feature>
<keyword evidence="2" id="KW-0732">Signal</keyword>
<feature type="compositionally biased region" description="Basic and acidic residues" evidence="1">
    <location>
        <begin position="71"/>
        <end position="93"/>
    </location>
</feature>
<dbReference type="OrthoDB" id="10625918at2759"/>
<feature type="chain" id="PRO_5040839440" evidence="2">
    <location>
        <begin position="24"/>
        <end position="199"/>
    </location>
</feature>
<gene>
    <name evidence="3" type="ORF">OS493_014083</name>
</gene>
<feature type="compositionally biased region" description="Basic residues" evidence="1">
    <location>
        <begin position="94"/>
        <end position="109"/>
    </location>
</feature>
<keyword evidence="4" id="KW-1185">Reference proteome</keyword>
<feature type="compositionally biased region" description="Basic residues" evidence="1">
    <location>
        <begin position="170"/>
        <end position="189"/>
    </location>
</feature>